<proteinExistence type="predicted"/>
<evidence type="ECO:0000313" key="3">
    <source>
        <dbReference type="EMBL" id="RWZ78878.1"/>
    </source>
</evidence>
<dbReference type="Pfam" id="PF13365">
    <property type="entry name" value="Trypsin_2"/>
    <property type="match status" value="1"/>
</dbReference>
<accession>A0A4Q0AJM2</accession>
<dbReference type="Proteomes" id="UP000289257">
    <property type="component" value="Unassembled WGS sequence"/>
</dbReference>
<feature type="compositionally biased region" description="Polar residues" evidence="1">
    <location>
        <begin position="765"/>
        <end position="776"/>
    </location>
</feature>
<reference evidence="3" key="1">
    <citation type="submission" date="2019-01" db="EMBL/GenBank/DDBJ databases">
        <title>Genomic signatures and co-occurrence patterns of the ultra-small Saccharimodia (Patescibacteria phylum) suggest a symbiotic lifestyle.</title>
        <authorList>
            <person name="Lemos L."/>
            <person name="Medeiros J."/>
            <person name="Andreote F."/>
            <person name="Fernandes G."/>
            <person name="Varani A."/>
            <person name="Oliveira G."/>
            <person name="Pylro V."/>
        </authorList>
    </citation>
    <scope>NUCLEOTIDE SEQUENCE [LARGE SCALE GENOMIC DNA]</scope>
    <source>
        <strain evidence="3">AMD02</strain>
    </source>
</reference>
<comment type="caution">
    <text evidence="3">The sequence shown here is derived from an EMBL/GenBank/DDBJ whole genome shotgun (WGS) entry which is preliminary data.</text>
</comment>
<evidence type="ECO:0000256" key="1">
    <source>
        <dbReference type="SAM" id="MobiDB-lite"/>
    </source>
</evidence>
<dbReference type="SUPFAM" id="SSF50494">
    <property type="entry name" value="Trypsin-like serine proteases"/>
    <property type="match status" value="1"/>
</dbReference>
<sequence length="800" mass="84310">MPTHKHVTLKSHHAKPYRKRHVGLFLISLIMFIVLAFALVSYRDRIISGLASSRTFVSNLFPQSDTYKVNISSSYGFNLMYDQKTFFASAISNDTGSLYIGSELSQQRPYTVVRVAPSFVAGANNITSSSSMTLTYRLGKGNANTAPEIAALKDGGIDPASVIRVATSTATIGGNSFQKYTWQSKVSSSVAPALIARFVTYTGLVNGNSFTISIKLGVTGADESAYQPVLDTVSFNNKVSVLDAPNSSVIAKAQASRSLLDTIMNTGIAAATANSVDLTGSEKVAALYSPAVVKLYNAYCMDISIDGTPFGTDFCSAASGSGFFVSQDGYLATNGHVASTTPQDVAISFAVSTYINNADPKSLNYLVNLTSLKPSDIPTNATAVQTLAMIVDALYKLDASRFSATNNVQNLLVQVSPKNPDINALLQDTKNRKTYSASDPSVLKAKLIAADYRAIDGYDGYRASDVAIIKVDGKNFPIVKLGTITSATQGSDLSIIGYPGNASNNGIVDSTSSSATLTTGKVSSIKNALGSSKKLIETDTTIGRGNSGGPAITNSGEVVGIATYTADGSGQGKGVFNYIRDIKDLTDLAAARNITFDTNSATQTAWQEGLANYYSSHYSYALKNFAVVEKLYPNDSKVAELTANAKKQIAAGKDVVDFPLIPVIIVGAVVLAGVGFGLFFIIRHHKKHVIYNAGVAQGTVQAVGTGVGKQTVAVLQHSPTVGPPIVTAPVATPTQTAPSSTLQPQDEPTITTVSAPGEPGGPEGTQVTEDSTSSPKVSEEEPVTNPWFRPDNTQDEPPKK</sequence>
<name>A0A4Q0AJM2_9BACT</name>
<feature type="compositionally biased region" description="Low complexity" evidence="1">
    <location>
        <begin position="731"/>
        <end position="745"/>
    </location>
</feature>
<protein>
    <submittedName>
        <fullName evidence="3">Serine protease</fullName>
    </submittedName>
</protein>
<gene>
    <name evidence="3" type="ORF">EOT05_03985</name>
</gene>
<keyword evidence="4" id="KW-1185">Reference proteome</keyword>
<keyword evidence="3" id="KW-0378">Hydrolase</keyword>
<dbReference type="PANTHER" id="PTHR22939:SF129">
    <property type="entry name" value="SERINE PROTEASE HTRA2, MITOCHONDRIAL"/>
    <property type="match status" value="1"/>
</dbReference>
<dbReference type="PANTHER" id="PTHR22939">
    <property type="entry name" value="SERINE PROTEASE FAMILY S1C HTRA-RELATED"/>
    <property type="match status" value="1"/>
</dbReference>
<dbReference type="GO" id="GO:0006508">
    <property type="term" value="P:proteolysis"/>
    <property type="evidence" value="ECO:0007669"/>
    <property type="project" value="UniProtKB-KW"/>
</dbReference>
<dbReference type="InterPro" id="IPR009003">
    <property type="entry name" value="Peptidase_S1_PA"/>
</dbReference>
<dbReference type="GO" id="GO:0004252">
    <property type="term" value="F:serine-type endopeptidase activity"/>
    <property type="evidence" value="ECO:0007669"/>
    <property type="project" value="TreeGrafter"/>
</dbReference>
<evidence type="ECO:0000256" key="2">
    <source>
        <dbReference type="SAM" id="Phobius"/>
    </source>
</evidence>
<keyword evidence="3" id="KW-0645">Protease</keyword>
<feature type="transmembrane region" description="Helical" evidence="2">
    <location>
        <begin position="21"/>
        <end position="42"/>
    </location>
</feature>
<dbReference type="InterPro" id="IPR043504">
    <property type="entry name" value="Peptidase_S1_PA_chymotrypsin"/>
</dbReference>
<feature type="transmembrane region" description="Helical" evidence="2">
    <location>
        <begin position="660"/>
        <end position="682"/>
    </location>
</feature>
<dbReference type="Gene3D" id="2.40.10.10">
    <property type="entry name" value="Trypsin-like serine proteases"/>
    <property type="match status" value="1"/>
</dbReference>
<keyword evidence="2" id="KW-0812">Transmembrane</keyword>
<organism evidence="3 4">
    <name type="scientific">Candidatus Microsaccharimonas sossegonensis</name>
    <dbReference type="NCBI Taxonomy" id="2506948"/>
    <lineage>
        <taxon>Bacteria</taxon>
        <taxon>Candidatus Saccharimonadota</taxon>
        <taxon>Candidatus Saccharimonadia</taxon>
        <taxon>Candidatus Saccharimonadales</taxon>
        <taxon>Candidatus Saccharimonadaceae</taxon>
        <taxon>Candidatus Microsaccharimonas</taxon>
    </lineage>
</organism>
<evidence type="ECO:0000313" key="4">
    <source>
        <dbReference type="Proteomes" id="UP000289257"/>
    </source>
</evidence>
<feature type="region of interest" description="Disordered" evidence="1">
    <location>
        <begin position="731"/>
        <end position="800"/>
    </location>
</feature>
<keyword evidence="2" id="KW-1133">Transmembrane helix</keyword>
<dbReference type="Gene3D" id="2.40.10.120">
    <property type="match status" value="1"/>
</dbReference>
<keyword evidence="2" id="KW-0472">Membrane</keyword>
<dbReference type="EMBL" id="SCKX01000001">
    <property type="protein sequence ID" value="RWZ78878.1"/>
    <property type="molecule type" value="Genomic_DNA"/>
</dbReference>
<dbReference type="AlphaFoldDB" id="A0A4Q0AJM2"/>